<evidence type="ECO:0000256" key="4">
    <source>
        <dbReference type="SAM" id="MobiDB-lite"/>
    </source>
</evidence>
<accession>A0A0N1HDI6</accession>
<feature type="compositionally biased region" description="Polar residues" evidence="4">
    <location>
        <begin position="171"/>
        <end position="183"/>
    </location>
</feature>
<dbReference type="EMBL" id="LFJN01000007">
    <property type="protein sequence ID" value="KPI42490.1"/>
    <property type="molecule type" value="Genomic_DNA"/>
</dbReference>
<feature type="compositionally biased region" description="Polar residues" evidence="4">
    <location>
        <begin position="55"/>
        <end position="87"/>
    </location>
</feature>
<sequence>MAFQDEIPNSQPSSPAVSPWYDGTDENETTDRNDYAEATTLNLNAEVADAHNAVRGTSDSITAPTKHTDQQPESPVPNHQDQDSSLKPTPPRRQDTSPVHKPPSTITKHTSASQGRRSSARRVQHQHSYTPAYLRSRIALLLSSLESTHADLTSTLAEFEKQLKLELSSTINGQSAPTDTASPTEPPSHKQPLTLTPEQTILLARASTTLQSHVNRLGKYNAVKDIAMGMLGMIAEREGKTVRAVMLEREVGLED</sequence>
<organism evidence="5 6">
    <name type="scientific">Cyphellophora attinorum</name>
    <dbReference type="NCBI Taxonomy" id="1664694"/>
    <lineage>
        <taxon>Eukaryota</taxon>
        <taxon>Fungi</taxon>
        <taxon>Dikarya</taxon>
        <taxon>Ascomycota</taxon>
        <taxon>Pezizomycotina</taxon>
        <taxon>Eurotiomycetes</taxon>
        <taxon>Chaetothyriomycetidae</taxon>
        <taxon>Chaetothyriales</taxon>
        <taxon>Cyphellophoraceae</taxon>
        <taxon>Cyphellophora</taxon>
    </lineage>
</organism>
<protein>
    <submittedName>
        <fullName evidence="5">Uncharacterized protein</fullName>
    </submittedName>
</protein>
<keyword evidence="6" id="KW-1185">Reference proteome</keyword>
<keyword evidence="3" id="KW-0234">DNA repair</keyword>
<dbReference type="RefSeq" id="XP_018002453.1">
    <property type="nucleotide sequence ID" value="XM_018150384.1"/>
</dbReference>
<dbReference type="InterPro" id="IPR010760">
    <property type="entry name" value="DNA-repair_Swi5"/>
</dbReference>
<proteinExistence type="inferred from homology"/>
<feature type="region of interest" description="Disordered" evidence="4">
    <location>
        <begin position="171"/>
        <end position="193"/>
    </location>
</feature>
<dbReference type="Proteomes" id="UP000038010">
    <property type="component" value="Unassembled WGS sequence"/>
</dbReference>
<reference evidence="5 6" key="1">
    <citation type="submission" date="2015-06" db="EMBL/GenBank/DDBJ databases">
        <title>Draft genome of the ant-associated black yeast Phialophora attae CBS 131958.</title>
        <authorList>
            <person name="Moreno L.F."/>
            <person name="Stielow B.J."/>
            <person name="de Hoog S."/>
            <person name="Vicente V.A."/>
            <person name="Weiss V.A."/>
            <person name="de Vries M."/>
            <person name="Cruz L.M."/>
            <person name="Souza E.M."/>
        </authorList>
    </citation>
    <scope>NUCLEOTIDE SEQUENCE [LARGE SCALE GENOMIC DNA]</scope>
    <source>
        <strain evidence="5 6">CBS 131958</strain>
    </source>
</reference>
<keyword evidence="2" id="KW-0227">DNA damage</keyword>
<dbReference type="STRING" id="1664694.A0A0N1HDI6"/>
<evidence type="ECO:0000256" key="3">
    <source>
        <dbReference type="ARBA" id="ARBA00023204"/>
    </source>
</evidence>
<evidence type="ECO:0000313" key="6">
    <source>
        <dbReference type="Proteomes" id="UP000038010"/>
    </source>
</evidence>
<gene>
    <name evidence="5" type="ORF">AB675_9816</name>
</gene>
<evidence type="ECO:0000313" key="5">
    <source>
        <dbReference type="EMBL" id="KPI42490.1"/>
    </source>
</evidence>
<dbReference type="VEuPathDB" id="FungiDB:AB675_9816"/>
<dbReference type="AlphaFoldDB" id="A0A0N1HDI6"/>
<feature type="region of interest" description="Disordered" evidence="4">
    <location>
        <begin position="1"/>
        <end position="128"/>
    </location>
</feature>
<evidence type="ECO:0000256" key="2">
    <source>
        <dbReference type="ARBA" id="ARBA00022763"/>
    </source>
</evidence>
<dbReference type="GeneID" id="28742264"/>
<comment type="caution">
    <text evidence="5">The sequence shown here is derived from an EMBL/GenBank/DDBJ whole genome shotgun (WGS) entry which is preliminary data.</text>
</comment>
<comment type="similarity">
    <text evidence="1">Belongs to the SWI5/SAE3 family.</text>
</comment>
<evidence type="ECO:0000256" key="1">
    <source>
        <dbReference type="ARBA" id="ARBA00008060"/>
    </source>
</evidence>
<name>A0A0N1HDI6_9EURO</name>
<dbReference type="OrthoDB" id="255837at2759"/>
<dbReference type="Gene3D" id="1.20.5.170">
    <property type="match status" value="1"/>
</dbReference>
<feature type="compositionally biased region" description="Polar residues" evidence="4">
    <location>
        <begin position="7"/>
        <end position="16"/>
    </location>
</feature>
<dbReference type="Pfam" id="PF07061">
    <property type="entry name" value="Swi5"/>
    <property type="match status" value="1"/>
</dbReference>
<dbReference type="GO" id="GO:0006281">
    <property type="term" value="P:DNA repair"/>
    <property type="evidence" value="ECO:0007669"/>
    <property type="project" value="UniProtKB-KW"/>
</dbReference>